<evidence type="ECO:0000259" key="1">
    <source>
        <dbReference type="Pfam" id="PF05050"/>
    </source>
</evidence>
<name>A0ABQ9ZBT0_9CRUS</name>
<keyword evidence="3" id="KW-1185">Reference proteome</keyword>
<dbReference type="Proteomes" id="UP001234178">
    <property type="component" value="Unassembled WGS sequence"/>
</dbReference>
<protein>
    <recommendedName>
        <fullName evidence="1">Methyltransferase FkbM domain-containing protein</fullName>
    </recommendedName>
</protein>
<proteinExistence type="predicted"/>
<gene>
    <name evidence="2" type="ORF">OUZ56_019517</name>
</gene>
<dbReference type="PANTHER" id="PTHR34009:SF2">
    <property type="entry name" value="PROTEIN STAR"/>
    <property type="match status" value="1"/>
</dbReference>
<accession>A0ABQ9ZBT0</accession>
<dbReference type="PANTHER" id="PTHR34009">
    <property type="entry name" value="PROTEIN STAR"/>
    <property type="match status" value="1"/>
</dbReference>
<dbReference type="EMBL" id="JAOYFB010000003">
    <property type="protein sequence ID" value="KAK4010371.1"/>
    <property type="molecule type" value="Genomic_DNA"/>
</dbReference>
<reference evidence="2 3" key="1">
    <citation type="journal article" date="2023" name="Nucleic Acids Res.">
        <title>The hologenome of Daphnia magna reveals possible DNA methylation and microbiome-mediated evolution of the host genome.</title>
        <authorList>
            <person name="Chaturvedi A."/>
            <person name="Li X."/>
            <person name="Dhandapani V."/>
            <person name="Marshall H."/>
            <person name="Kissane S."/>
            <person name="Cuenca-Cambronero M."/>
            <person name="Asole G."/>
            <person name="Calvet F."/>
            <person name="Ruiz-Romero M."/>
            <person name="Marangio P."/>
            <person name="Guigo R."/>
            <person name="Rago D."/>
            <person name="Mirbahai L."/>
            <person name="Eastwood N."/>
            <person name="Colbourne J.K."/>
            <person name="Zhou J."/>
            <person name="Mallon E."/>
            <person name="Orsini L."/>
        </authorList>
    </citation>
    <scope>NUCLEOTIDE SEQUENCE [LARGE SCALE GENOMIC DNA]</scope>
    <source>
        <strain evidence="2">LRV0_1</strain>
    </source>
</reference>
<feature type="domain" description="Methyltransferase FkbM" evidence="1">
    <location>
        <begin position="68"/>
        <end position="155"/>
    </location>
</feature>
<evidence type="ECO:0000313" key="2">
    <source>
        <dbReference type="EMBL" id="KAK4010371.1"/>
    </source>
</evidence>
<evidence type="ECO:0000313" key="3">
    <source>
        <dbReference type="Proteomes" id="UP001234178"/>
    </source>
</evidence>
<sequence>MSDYGGSRNLLHVHRNLHKRLASLHIPHPLFRSHHLALVMCSKNTEKKALRGSSQVVGTTVKRLQLGTLSSILEKSDGQDEAATNGDTNSIYKVQCFPLYSLLVAIDRTSIDYFGLDVEGSEYKILKTMPWSKTMTVEWNHTPEGEAAITRLMESNKFIKFGLISMPYTREVVYVRDFLDQYRQYKN</sequence>
<comment type="caution">
    <text evidence="2">The sequence shown here is derived from an EMBL/GenBank/DDBJ whole genome shotgun (WGS) entry which is preliminary data.</text>
</comment>
<dbReference type="Pfam" id="PF05050">
    <property type="entry name" value="Methyltransf_21"/>
    <property type="match status" value="1"/>
</dbReference>
<dbReference type="InterPro" id="IPR006342">
    <property type="entry name" value="FkbM_mtfrase"/>
</dbReference>
<dbReference type="Gene3D" id="3.40.50.150">
    <property type="entry name" value="Vaccinia Virus protein VP39"/>
    <property type="match status" value="1"/>
</dbReference>
<dbReference type="InterPro" id="IPR053202">
    <property type="entry name" value="EGF_Rcpt_Signaling_Reg"/>
</dbReference>
<dbReference type="InterPro" id="IPR029063">
    <property type="entry name" value="SAM-dependent_MTases_sf"/>
</dbReference>
<organism evidence="2 3">
    <name type="scientific">Daphnia magna</name>
    <dbReference type="NCBI Taxonomy" id="35525"/>
    <lineage>
        <taxon>Eukaryota</taxon>
        <taxon>Metazoa</taxon>
        <taxon>Ecdysozoa</taxon>
        <taxon>Arthropoda</taxon>
        <taxon>Crustacea</taxon>
        <taxon>Branchiopoda</taxon>
        <taxon>Diplostraca</taxon>
        <taxon>Cladocera</taxon>
        <taxon>Anomopoda</taxon>
        <taxon>Daphniidae</taxon>
        <taxon>Daphnia</taxon>
    </lineage>
</organism>